<proteinExistence type="predicted"/>
<comment type="caution">
    <text evidence="1">The sequence shown here is derived from an EMBL/GenBank/DDBJ whole genome shotgun (WGS) entry which is preliminary data.</text>
</comment>
<accession>A0ACA9M010</accession>
<dbReference type="Proteomes" id="UP000789702">
    <property type="component" value="Unassembled WGS sequence"/>
</dbReference>
<protein>
    <submittedName>
        <fullName evidence="1">12_t:CDS:1</fullName>
    </submittedName>
</protein>
<gene>
    <name evidence="1" type="ORF">DHETER_LOCUS5551</name>
</gene>
<organism evidence="1 2">
    <name type="scientific">Dentiscutata heterogama</name>
    <dbReference type="NCBI Taxonomy" id="1316150"/>
    <lineage>
        <taxon>Eukaryota</taxon>
        <taxon>Fungi</taxon>
        <taxon>Fungi incertae sedis</taxon>
        <taxon>Mucoromycota</taxon>
        <taxon>Glomeromycotina</taxon>
        <taxon>Glomeromycetes</taxon>
        <taxon>Diversisporales</taxon>
        <taxon>Gigasporaceae</taxon>
        <taxon>Dentiscutata</taxon>
    </lineage>
</organism>
<dbReference type="EMBL" id="CAJVPU010006279">
    <property type="protein sequence ID" value="CAG8558813.1"/>
    <property type="molecule type" value="Genomic_DNA"/>
</dbReference>
<evidence type="ECO:0000313" key="1">
    <source>
        <dbReference type="EMBL" id="CAG8558813.1"/>
    </source>
</evidence>
<reference evidence="1" key="1">
    <citation type="submission" date="2021-06" db="EMBL/GenBank/DDBJ databases">
        <authorList>
            <person name="Kallberg Y."/>
            <person name="Tangrot J."/>
            <person name="Rosling A."/>
        </authorList>
    </citation>
    <scope>NUCLEOTIDE SEQUENCE</scope>
    <source>
        <strain evidence="1">IL203A</strain>
    </source>
</reference>
<sequence>MSKRNSKSKSNAERLEQLRTRVMIEKEGVGSISSSEFPYHSSNRHQDIDYIKEFIKKFRVKIIRKEQYDMEFDLIGVDTAIANALRRIMIAEVPTMAIEKVYIYNNTSIVQDEVLAHRLDMNTIVFKIEHECTFNPKAREGETDPQKLYIGHNLLSDSLIWIPKGDQEEQYASCPIRPVHNDILIAQMRPGQKIKLEAHCEKGIGKDHAKWSPVATASYRLMPEIILKKEITGDLADKFAACFTKGVVEVENRYGKHCANPDCKQLDYLPIKCQYCKKDFCAEHSKPIEHNCNEAPSGDGERVPICPLCNTPVPVKRGEDPNVRMDQHIANGCRPPAKTTSTKPFNACSFGKCKERVAVRLLCSGCGKNYCIKHRLGPDHMCDKVKIDNKVNNFSSIITSRSSPIKAWVGKMFK</sequence>
<name>A0ACA9M010_9GLOM</name>
<evidence type="ECO:0000313" key="2">
    <source>
        <dbReference type="Proteomes" id="UP000789702"/>
    </source>
</evidence>
<keyword evidence="2" id="KW-1185">Reference proteome</keyword>